<dbReference type="Proteomes" id="UP000002051">
    <property type="component" value="Chromosome 2"/>
</dbReference>
<dbReference type="EnsemblPlants" id="KEH38774">
    <property type="protein sequence ID" value="KEH38774"/>
    <property type="gene ID" value="MTR_2g079760"/>
</dbReference>
<reference evidence="2 4" key="1">
    <citation type="journal article" date="2011" name="Nature">
        <title>The Medicago genome provides insight into the evolution of rhizobial symbioses.</title>
        <authorList>
            <person name="Young N.D."/>
            <person name="Debelle F."/>
            <person name="Oldroyd G.E."/>
            <person name="Geurts R."/>
            <person name="Cannon S.B."/>
            <person name="Udvardi M.K."/>
            <person name="Benedito V.A."/>
            <person name="Mayer K.F."/>
            <person name="Gouzy J."/>
            <person name="Schoof H."/>
            <person name="Van de Peer Y."/>
            <person name="Proost S."/>
            <person name="Cook D.R."/>
            <person name="Meyers B.C."/>
            <person name="Spannagl M."/>
            <person name="Cheung F."/>
            <person name="De Mita S."/>
            <person name="Krishnakumar V."/>
            <person name="Gundlach H."/>
            <person name="Zhou S."/>
            <person name="Mudge J."/>
            <person name="Bharti A.K."/>
            <person name="Murray J.D."/>
            <person name="Naoumkina M.A."/>
            <person name="Rosen B."/>
            <person name="Silverstein K.A."/>
            <person name="Tang H."/>
            <person name="Rombauts S."/>
            <person name="Zhao P.X."/>
            <person name="Zhou P."/>
            <person name="Barbe V."/>
            <person name="Bardou P."/>
            <person name="Bechner M."/>
            <person name="Bellec A."/>
            <person name="Berger A."/>
            <person name="Berges H."/>
            <person name="Bidwell S."/>
            <person name="Bisseling T."/>
            <person name="Choisne N."/>
            <person name="Couloux A."/>
            <person name="Denny R."/>
            <person name="Deshpande S."/>
            <person name="Dai X."/>
            <person name="Doyle J.J."/>
            <person name="Dudez A.M."/>
            <person name="Farmer A.D."/>
            <person name="Fouteau S."/>
            <person name="Franken C."/>
            <person name="Gibelin C."/>
            <person name="Gish J."/>
            <person name="Goldstein S."/>
            <person name="Gonzalez A.J."/>
            <person name="Green P.J."/>
            <person name="Hallab A."/>
            <person name="Hartog M."/>
            <person name="Hua A."/>
            <person name="Humphray S.J."/>
            <person name="Jeong D.H."/>
            <person name="Jing Y."/>
            <person name="Jocker A."/>
            <person name="Kenton S.M."/>
            <person name="Kim D.J."/>
            <person name="Klee K."/>
            <person name="Lai H."/>
            <person name="Lang C."/>
            <person name="Lin S."/>
            <person name="Macmil S.L."/>
            <person name="Magdelenat G."/>
            <person name="Matthews L."/>
            <person name="McCorrison J."/>
            <person name="Monaghan E.L."/>
            <person name="Mun J.H."/>
            <person name="Najar F.Z."/>
            <person name="Nicholson C."/>
            <person name="Noirot C."/>
            <person name="O'Bleness M."/>
            <person name="Paule C.R."/>
            <person name="Poulain J."/>
            <person name="Prion F."/>
            <person name="Qin B."/>
            <person name="Qu C."/>
            <person name="Retzel E.F."/>
            <person name="Riddle C."/>
            <person name="Sallet E."/>
            <person name="Samain S."/>
            <person name="Samson N."/>
            <person name="Sanders I."/>
            <person name="Saurat O."/>
            <person name="Scarpelli C."/>
            <person name="Schiex T."/>
            <person name="Segurens B."/>
            <person name="Severin A.J."/>
            <person name="Sherrier D.J."/>
            <person name="Shi R."/>
            <person name="Sims S."/>
            <person name="Singer S.R."/>
            <person name="Sinharoy S."/>
            <person name="Sterck L."/>
            <person name="Viollet A."/>
            <person name="Wang B.B."/>
            <person name="Wang K."/>
            <person name="Wang M."/>
            <person name="Wang X."/>
            <person name="Warfsmann J."/>
            <person name="Weissenbach J."/>
            <person name="White D.D."/>
            <person name="White J.D."/>
            <person name="Wiley G.B."/>
            <person name="Wincker P."/>
            <person name="Xing Y."/>
            <person name="Yang L."/>
            <person name="Yao Z."/>
            <person name="Ying F."/>
            <person name="Zhai J."/>
            <person name="Zhou L."/>
            <person name="Zuber A."/>
            <person name="Denarie J."/>
            <person name="Dixon R.A."/>
            <person name="May G.D."/>
            <person name="Schwartz D.C."/>
            <person name="Rogers J."/>
            <person name="Quetier F."/>
            <person name="Town C.D."/>
            <person name="Roe B.A."/>
        </authorList>
    </citation>
    <scope>NUCLEOTIDE SEQUENCE [LARGE SCALE GENOMIC DNA]</scope>
    <source>
        <strain evidence="2">A17</strain>
        <strain evidence="3 4">cv. Jemalong A17</strain>
    </source>
</reference>
<protein>
    <submittedName>
        <fullName evidence="2 3">Uncharacterized protein</fullName>
    </submittedName>
</protein>
<feature type="compositionally biased region" description="Basic and acidic residues" evidence="1">
    <location>
        <begin position="9"/>
        <end position="19"/>
    </location>
</feature>
<keyword evidence="4" id="KW-1185">Reference proteome</keyword>
<dbReference type="AlphaFoldDB" id="A0A072V9Q6"/>
<accession>A0A072V9Q6</accession>
<proteinExistence type="predicted"/>
<dbReference type="EMBL" id="CM001218">
    <property type="protein sequence ID" value="KEH38774.1"/>
    <property type="molecule type" value="Genomic_DNA"/>
</dbReference>
<evidence type="ECO:0000313" key="4">
    <source>
        <dbReference type="Proteomes" id="UP000002051"/>
    </source>
</evidence>
<dbReference type="HOGENOM" id="CLU_2982040_0_0_1"/>
<organism evidence="2 4">
    <name type="scientific">Medicago truncatula</name>
    <name type="common">Barrel medic</name>
    <name type="synonym">Medicago tribuloides</name>
    <dbReference type="NCBI Taxonomy" id="3880"/>
    <lineage>
        <taxon>Eukaryota</taxon>
        <taxon>Viridiplantae</taxon>
        <taxon>Streptophyta</taxon>
        <taxon>Embryophyta</taxon>
        <taxon>Tracheophyta</taxon>
        <taxon>Spermatophyta</taxon>
        <taxon>Magnoliopsida</taxon>
        <taxon>eudicotyledons</taxon>
        <taxon>Gunneridae</taxon>
        <taxon>Pentapetalae</taxon>
        <taxon>rosids</taxon>
        <taxon>fabids</taxon>
        <taxon>Fabales</taxon>
        <taxon>Fabaceae</taxon>
        <taxon>Papilionoideae</taxon>
        <taxon>50 kb inversion clade</taxon>
        <taxon>NPAAA clade</taxon>
        <taxon>Hologalegina</taxon>
        <taxon>IRL clade</taxon>
        <taxon>Trifolieae</taxon>
        <taxon>Medicago</taxon>
    </lineage>
</organism>
<feature type="compositionally biased region" description="Polar residues" evidence="1">
    <location>
        <begin position="20"/>
        <end position="32"/>
    </location>
</feature>
<reference evidence="3" key="3">
    <citation type="submission" date="2015-04" db="UniProtKB">
        <authorList>
            <consortium name="EnsemblPlants"/>
        </authorList>
    </citation>
    <scope>IDENTIFICATION</scope>
    <source>
        <strain evidence="3">cv. Jemalong A17</strain>
    </source>
</reference>
<gene>
    <name evidence="2" type="ordered locus">MTR_2g079760</name>
</gene>
<reference evidence="2 4" key="2">
    <citation type="journal article" date="2014" name="BMC Genomics">
        <title>An improved genome release (version Mt4.0) for the model legume Medicago truncatula.</title>
        <authorList>
            <person name="Tang H."/>
            <person name="Krishnakumar V."/>
            <person name="Bidwell S."/>
            <person name="Rosen B."/>
            <person name="Chan A."/>
            <person name="Zhou S."/>
            <person name="Gentzbittel L."/>
            <person name="Childs K.L."/>
            <person name="Yandell M."/>
            <person name="Gundlach H."/>
            <person name="Mayer K.F."/>
            <person name="Schwartz D.C."/>
            <person name="Town C.D."/>
        </authorList>
    </citation>
    <scope>GENOME REANNOTATION</scope>
    <source>
        <strain evidence="2">A17</strain>
        <strain evidence="3 4">cv. Jemalong A17</strain>
    </source>
</reference>
<evidence type="ECO:0000313" key="2">
    <source>
        <dbReference type="EMBL" id="KEH38774.1"/>
    </source>
</evidence>
<evidence type="ECO:0000256" key="1">
    <source>
        <dbReference type="SAM" id="MobiDB-lite"/>
    </source>
</evidence>
<name>A0A072V9Q6_MEDTR</name>
<feature type="region of interest" description="Disordered" evidence="1">
    <location>
        <begin position="1"/>
        <end position="38"/>
    </location>
</feature>
<sequence>MSSSLCTTQKKEGKKERLSSDSPHNTTMISTSMDERRVRSTPCIESLHGQRCSSSMFA</sequence>
<evidence type="ECO:0000313" key="3">
    <source>
        <dbReference type="EnsemblPlants" id="KEH38774"/>
    </source>
</evidence>